<dbReference type="EMBL" id="VSRR010147095">
    <property type="protein sequence ID" value="MPD05661.1"/>
    <property type="molecule type" value="Genomic_DNA"/>
</dbReference>
<accession>A0A5B7K9J8</accession>
<gene>
    <name evidence="2" type="ORF">E2C01_101417</name>
</gene>
<sequence>MESLPVRSRSYSGNTNKRGHGNQPSQAANHGGQNQQQF</sequence>
<dbReference type="Proteomes" id="UP000324222">
    <property type="component" value="Unassembled WGS sequence"/>
</dbReference>
<organism evidence="2 3">
    <name type="scientific">Portunus trituberculatus</name>
    <name type="common">Swimming crab</name>
    <name type="synonym">Neptunus trituberculatus</name>
    <dbReference type="NCBI Taxonomy" id="210409"/>
    <lineage>
        <taxon>Eukaryota</taxon>
        <taxon>Metazoa</taxon>
        <taxon>Ecdysozoa</taxon>
        <taxon>Arthropoda</taxon>
        <taxon>Crustacea</taxon>
        <taxon>Multicrustacea</taxon>
        <taxon>Malacostraca</taxon>
        <taxon>Eumalacostraca</taxon>
        <taxon>Eucarida</taxon>
        <taxon>Decapoda</taxon>
        <taxon>Pleocyemata</taxon>
        <taxon>Brachyura</taxon>
        <taxon>Eubrachyura</taxon>
        <taxon>Portunoidea</taxon>
        <taxon>Portunidae</taxon>
        <taxon>Portuninae</taxon>
        <taxon>Portunus</taxon>
    </lineage>
</organism>
<evidence type="ECO:0000313" key="3">
    <source>
        <dbReference type="Proteomes" id="UP000324222"/>
    </source>
</evidence>
<keyword evidence="3" id="KW-1185">Reference proteome</keyword>
<evidence type="ECO:0000313" key="2">
    <source>
        <dbReference type="EMBL" id="MPD05661.1"/>
    </source>
</evidence>
<dbReference type="AlphaFoldDB" id="A0A5B7K9J8"/>
<comment type="caution">
    <text evidence="2">The sequence shown here is derived from an EMBL/GenBank/DDBJ whole genome shotgun (WGS) entry which is preliminary data.</text>
</comment>
<name>A0A5B7K9J8_PORTR</name>
<feature type="region of interest" description="Disordered" evidence="1">
    <location>
        <begin position="1"/>
        <end position="38"/>
    </location>
</feature>
<protein>
    <submittedName>
        <fullName evidence="2">Uncharacterized protein</fullName>
    </submittedName>
</protein>
<evidence type="ECO:0000256" key="1">
    <source>
        <dbReference type="SAM" id="MobiDB-lite"/>
    </source>
</evidence>
<proteinExistence type="predicted"/>
<reference evidence="2 3" key="1">
    <citation type="submission" date="2019-05" db="EMBL/GenBank/DDBJ databases">
        <title>Another draft genome of Portunus trituberculatus and its Hox gene families provides insights of decapod evolution.</title>
        <authorList>
            <person name="Jeong J.-H."/>
            <person name="Song I."/>
            <person name="Kim S."/>
            <person name="Choi T."/>
            <person name="Kim D."/>
            <person name="Ryu S."/>
            <person name="Kim W."/>
        </authorList>
    </citation>
    <scope>NUCLEOTIDE SEQUENCE [LARGE SCALE GENOMIC DNA]</scope>
    <source>
        <tissue evidence="2">Muscle</tissue>
    </source>
</reference>
<feature type="compositionally biased region" description="Low complexity" evidence="1">
    <location>
        <begin position="26"/>
        <end position="38"/>
    </location>
</feature>